<dbReference type="Pfam" id="PF13193">
    <property type="entry name" value="AMP-binding_C"/>
    <property type="match status" value="1"/>
</dbReference>
<dbReference type="RefSeq" id="WP_254421105.1">
    <property type="nucleotide sequence ID" value="NZ_BAAAJB010000046.1"/>
</dbReference>
<keyword evidence="4" id="KW-1185">Reference proteome</keyword>
<organism evidence="3 4">
    <name type="scientific">Nocardiopsis exhalans</name>
    <dbReference type="NCBI Taxonomy" id="163604"/>
    <lineage>
        <taxon>Bacteria</taxon>
        <taxon>Bacillati</taxon>
        <taxon>Actinomycetota</taxon>
        <taxon>Actinomycetes</taxon>
        <taxon>Streptosporangiales</taxon>
        <taxon>Nocardiopsidaceae</taxon>
        <taxon>Nocardiopsis</taxon>
    </lineage>
</organism>
<dbReference type="PANTHER" id="PTHR43767:SF10">
    <property type="entry name" value="SURFACTIN SYNTHASE SUBUNIT 1"/>
    <property type="match status" value="1"/>
</dbReference>
<dbReference type="InterPro" id="IPR000873">
    <property type="entry name" value="AMP-dep_synth/lig_dom"/>
</dbReference>
<gene>
    <name evidence="3" type="ORF">NE857_12340</name>
</gene>
<dbReference type="Gene3D" id="3.30.300.30">
    <property type="match status" value="1"/>
</dbReference>
<reference evidence="3" key="1">
    <citation type="submission" date="2022-06" db="EMBL/GenBank/DDBJ databases">
        <authorList>
            <person name="Ping M."/>
        </authorList>
    </citation>
    <scope>NUCLEOTIDE SEQUENCE</scope>
    <source>
        <strain evidence="3">JCM11759T</strain>
    </source>
</reference>
<name>A0ABY5DEF4_9ACTN</name>
<dbReference type="InterPro" id="IPR025110">
    <property type="entry name" value="AMP-bd_C"/>
</dbReference>
<dbReference type="Gene3D" id="3.40.50.980">
    <property type="match status" value="2"/>
</dbReference>
<dbReference type="PANTHER" id="PTHR43767">
    <property type="entry name" value="LONG-CHAIN-FATTY-ACID--COA LIGASE"/>
    <property type="match status" value="1"/>
</dbReference>
<dbReference type="Gene3D" id="2.30.38.10">
    <property type="entry name" value="Luciferase, Domain 3"/>
    <property type="match status" value="1"/>
</dbReference>
<sequence length="545" mass="58107">MTADMAHWPEEDARTYRAAGYWRGETYADHLTRLADEHGDRTAVVDERVRLSYLELDARAVRVAHGLTGLGIGAGDRVLVQLPNRAEFLVLWFALAKIGAVPVHTQPGHRHAELTHLARLSEASAYVIPDTHARFDHRDLAETVRGAAPSLRHVIVVGDPGDHGFTAYSDLEGARPAEPLPPHGARSGDMALLLLSGGTTGLPKLIPRTHDDYLYNARAAGEVCGLGPDTVYLAVLPVAFNYTMNCPGVLGALAVGGTVVMAPDPDPALCQSLVEAEGVTVTSINPQLAPLWLEEAAAGAADLSTLQILQVGSARLADDVAKRMVAELDCTVQQIFGMAEGLICLTRPTDPPEIVTTTQGRPISEADEVRVVDDDGTEVPEGEVGELLTRGPYTLRGYYRAAEHNARSFTADGFYRTGDRVRRVPTGHLIVAGRSKDQINRAGEKIAATEVEGHLAAHPTIRSAALVPAPDPVLGERSVAFVETTGQGTPTRRDLVGFLAERGLAAYKVPDEVRALDAMPLTPVGKADKKALAALLAETAEGAAR</sequence>
<evidence type="ECO:0000313" key="3">
    <source>
        <dbReference type="EMBL" id="USY22320.1"/>
    </source>
</evidence>
<feature type="domain" description="AMP-dependent synthetase/ligase" evidence="1">
    <location>
        <begin position="33"/>
        <end position="399"/>
    </location>
</feature>
<protein>
    <submittedName>
        <fullName evidence="3">AMP-binding protein</fullName>
    </submittedName>
</protein>
<evidence type="ECO:0000259" key="1">
    <source>
        <dbReference type="Pfam" id="PF00501"/>
    </source>
</evidence>
<dbReference type="Pfam" id="PF00501">
    <property type="entry name" value="AMP-binding"/>
    <property type="match status" value="1"/>
</dbReference>
<proteinExistence type="predicted"/>
<dbReference type="PROSITE" id="PS00455">
    <property type="entry name" value="AMP_BINDING"/>
    <property type="match status" value="1"/>
</dbReference>
<dbReference type="InterPro" id="IPR050237">
    <property type="entry name" value="ATP-dep_AMP-bd_enzyme"/>
</dbReference>
<evidence type="ECO:0000259" key="2">
    <source>
        <dbReference type="Pfam" id="PF13193"/>
    </source>
</evidence>
<dbReference type="InterPro" id="IPR020845">
    <property type="entry name" value="AMP-binding_CS"/>
</dbReference>
<evidence type="ECO:0000313" key="4">
    <source>
        <dbReference type="Proteomes" id="UP001055940"/>
    </source>
</evidence>
<accession>A0ABY5DEF4</accession>
<feature type="domain" description="AMP-binding enzyme C-terminal" evidence="2">
    <location>
        <begin position="450"/>
        <end position="526"/>
    </location>
</feature>
<dbReference type="SUPFAM" id="SSF56801">
    <property type="entry name" value="Acetyl-CoA synthetase-like"/>
    <property type="match status" value="1"/>
</dbReference>
<dbReference type="EMBL" id="CP099837">
    <property type="protein sequence ID" value="USY22320.1"/>
    <property type="molecule type" value="Genomic_DNA"/>
</dbReference>
<dbReference type="Proteomes" id="UP001055940">
    <property type="component" value="Chromosome"/>
</dbReference>
<dbReference type="InterPro" id="IPR045851">
    <property type="entry name" value="AMP-bd_C_sf"/>
</dbReference>